<evidence type="ECO:0000259" key="3">
    <source>
        <dbReference type="Pfam" id="PF13559"/>
    </source>
</evidence>
<organism evidence="4 5">
    <name type="scientific">Larkinella humicola</name>
    <dbReference type="NCBI Taxonomy" id="2607654"/>
    <lineage>
        <taxon>Bacteria</taxon>
        <taxon>Pseudomonadati</taxon>
        <taxon>Bacteroidota</taxon>
        <taxon>Cytophagia</taxon>
        <taxon>Cytophagales</taxon>
        <taxon>Spirosomataceae</taxon>
        <taxon>Larkinella</taxon>
    </lineage>
</organism>
<dbReference type="InterPro" id="IPR025403">
    <property type="entry name" value="TgpA-like_C"/>
</dbReference>
<dbReference type="AlphaFoldDB" id="A0A5N1JGX3"/>
<name>A0A5N1JGX3_9BACT</name>
<keyword evidence="5" id="KW-1185">Reference proteome</keyword>
<feature type="domain" description="Protein-glutamine gamma-glutamyltransferase-like C-terminal" evidence="3">
    <location>
        <begin position="201"/>
        <end position="266"/>
    </location>
</feature>
<keyword evidence="2" id="KW-1133">Transmembrane helix</keyword>
<reference evidence="4 5" key="1">
    <citation type="submission" date="2019-09" db="EMBL/GenBank/DDBJ databases">
        <title>Genome Sequence of Larkinella sp MA1.</title>
        <authorList>
            <person name="Srinivasan S."/>
        </authorList>
    </citation>
    <scope>NUCLEOTIDE SEQUENCE [LARGE SCALE GENOMIC DNA]</scope>
    <source>
        <strain evidence="4 5">MA1</strain>
    </source>
</reference>
<dbReference type="Pfam" id="PF13559">
    <property type="entry name" value="DUF4129"/>
    <property type="match status" value="1"/>
</dbReference>
<feature type="region of interest" description="Disordered" evidence="1">
    <location>
        <begin position="60"/>
        <end position="81"/>
    </location>
</feature>
<evidence type="ECO:0000313" key="4">
    <source>
        <dbReference type="EMBL" id="KAA9353747.1"/>
    </source>
</evidence>
<evidence type="ECO:0000313" key="5">
    <source>
        <dbReference type="Proteomes" id="UP000326344"/>
    </source>
</evidence>
<feature type="transmembrane region" description="Helical" evidence="2">
    <location>
        <begin position="131"/>
        <end position="149"/>
    </location>
</feature>
<keyword evidence="2" id="KW-0812">Transmembrane</keyword>
<gene>
    <name evidence="4" type="ORF">F0P93_14040</name>
</gene>
<proteinExistence type="predicted"/>
<sequence length="273" mass="31837">MAAAFCRPSTASDRLRPHPFPVPAMKVIINRRAKNRLAGLLLLATLTGFPAIAQLPVPQAKDTAQAQPAPDDRSSIRMRKPSTAKLNDYRNDRDYQYGQDFKPRNNLWSKFWSWFWQKVGEFLTSKSYQNFWQYVFLAAAAGLVVWLVIKAEIMGFIFSKKSQGAALAYETLTENIHEIDFEQQINAAIDQRNYRLAVRLLYLQTLKHLSNHNLIDWKPNKTNRSYVYELAQSPLQPAFETLTTQFEYIWYGDFPITEERFKPLQESFERFNR</sequence>
<protein>
    <submittedName>
        <fullName evidence="4">DUF4129 domain-containing protein</fullName>
    </submittedName>
</protein>
<keyword evidence="2" id="KW-0472">Membrane</keyword>
<evidence type="ECO:0000256" key="1">
    <source>
        <dbReference type="SAM" id="MobiDB-lite"/>
    </source>
</evidence>
<evidence type="ECO:0000256" key="2">
    <source>
        <dbReference type="SAM" id="Phobius"/>
    </source>
</evidence>
<comment type="caution">
    <text evidence="4">The sequence shown here is derived from an EMBL/GenBank/DDBJ whole genome shotgun (WGS) entry which is preliminary data.</text>
</comment>
<dbReference type="EMBL" id="VTWS01000003">
    <property type="protein sequence ID" value="KAA9353747.1"/>
    <property type="molecule type" value="Genomic_DNA"/>
</dbReference>
<dbReference type="Proteomes" id="UP000326344">
    <property type="component" value="Unassembled WGS sequence"/>
</dbReference>
<accession>A0A5N1JGX3</accession>